<protein>
    <submittedName>
        <fullName evidence="1">Uncharacterized protein</fullName>
    </submittedName>
</protein>
<proteinExistence type="predicted"/>
<gene>
    <name evidence="1" type="ORF">COV29_00635</name>
</gene>
<dbReference type="AlphaFoldDB" id="A0A2J0Q8D0"/>
<sequence>MAESHKKLAKILNVEEQVLLDLDKKMSEISGKTGVMEEIVEENDKLVDRTLDRLGLSRKSTREEIFTAMSARLKEFEMALYEYLDRPKLDELSEKCGKLCEVALRLKNPGKGFFVKKEKAIEMLEKFPPGNLLEHFKIDNVKELIDKKGFSSVFSSLRFAQDTEWMHRFFDEAYNDLTPDDFEERDVEIKVLEKEWLDVAERFLKKKYHNLSHLKELGIVFIVPIEVDDPGEYIRLFVLLLHYLNEVPYYSGLFRKIAKEPFGSTQGKPNFTENLKSLLRGDVISIEDALKLKEGDGINWAIIQRYLTKDNKDDPRLFVPHVNPEAEHWYKAGRDLSKIVDFDERVNDEFIRDAYELDFVGDFFSKNGDSEELKSFDLVDAIMTLVSHGEIKYLYHQQEALWNKIFIGYMGRDKMNELVEDNILKGFLKL</sequence>
<dbReference type="EMBL" id="PCXQ01000002">
    <property type="protein sequence ID" value="PJE51474.1"/>
    <property type="molecule type" value="Genomic_DNA"/>
</dbReference>
<reference evidence="1 2" key="1">
    <citation type="submission" date="2017-09" db="EMBL/GenBank/DDBJ databases">
        <title>Depth-based differentiation of microbial function through sediment-hosted aquifers and enrichment of novel symbionts in the deep terrestrial subsurface.</title>
        <authorList>
            <person name="Probst A.J."/>
            <person name="Ladd B."/>
            <person name="Jarett J.K."/>
            <person name="Geller-Mcgrath D.E."/>
            <person name="Sieber C.M."/>
            <person name="Emerson J.B."/>
            <person name="Anantharaman K."/>
            <person name="Thomas B.C."/>
            <person name="Malmstrom R."/>
            <person name="Stieglmeier M."/>
            <person name="Klingl A."/>
            <person name="Woyke T."/>
            <person name="Ryan C.M."/>
            <person name="Banfield J.F."/>
        </authorList>
    </citation>
    <scope>NUCLEOTIDE SEQUENCE [LARGE SCALE GENOMIC DNA]</scope>
    <source>
        <strain evidence="1">CG10_big_fil_rev_8_21_14_0_10_36_16</strain>
    </source>
</reference>
<evidence type="ECO:0000313" key="2">
    <source>
        <dbReference type="Proteomes" id="UP000228496"/>
    </source>
</evidence>
<dbReference type="Proteomes" id="UP000228496">
    <property type="component" value="Unassembled WGS sequence"/>
</dbReference>
<comment type="caution">
    <text evidence="1">The sequence shown here is derived from an EMBL/GenBank/DDBJ whole genome shotgun (WGS) entry which is preliminary data.</text>
</comment>
<evidence type="ECO:0000313" key="1">
    <source>
        <dbReference type="EMBL" id="PJE51474.1"/>
    </source>
</evidence>
<organism evidence="1 2">
    <name type="scientific">Candidatus Yanofskybacteria bacterium CG10_big_fil_rev_8_21_14_0_10_36_16</name>
    <dbReference type="NCBI Taxonomy" id="1975096"/>
    <lineage>
        <taxon>Bacteria</taxon>
        <taxon>Candidatus Yanofskyibacteriota</taxon>
    </lineage>
</organism>
<accession>A0A2J0Q8D0</accession>
<name>A0A2J0Q8D0_9BACT</name>